<evidence type="ECO:0000259" key="1">
    <source>
        <dbReference type="PROSITE" id="PS51186"/>
    </source>
</evidence>
<dbReference type="InterPro" id="IPR038764">
    <property type="entry name" value="GNAT_N_AcTrfase_prd"/>
</dbReference>
<evidence type="ECO:0000313" key="2">
    <source>
        <dbReference type="EMBL" id="SHE52576.1"/>
    </source>
</evidence>
<organism evidence="2 3">
    <name type="scientific">Seinonella peptonophila</name>
    <dbReference type="NCBI Taxonomy" id="112248"/>
    <lineage>
        <taxon>Bacteria</taxon>
        <taxon>Bacillati</taxon>
        <taxon>Bacillota</taxon>
        <taxon>Bacilli</taxon>
        <taxon>Bacillales</taxon>
        <taxon>Thermoactinomycetaceae</taxon>
        <taxon>Seinonella</taxon>
    </lineage>
</organism>
<dbReference type="EMBL" id="FQVL01000001">
    <property type="protein sequence ID" value="SHE52576.1"/>
    <property type="molecule type" value="Genomic_DNA"/>
</dbReference>
<dbReference type="AlphaFoldDB" id="A0A1M4U7I9"/>
<reference evidence="2 3" key="1">
    <citation type="submission" date="2016-11" db="EMBL/GenBank/DDBJ databases">
        <authorList>
            <person name="Jaros S."/>
            <person name="Januszkiewicz K."/>
            <person name="Wedrychowicz H."/>
        </authorList>
    </citation>
    <scope>NUCLEOTIDE SEQUENCE [LARGE SCALE GENOMIC DNA]</scope>
    <source>
        <strain evidence="2 3">DSM 44666</strain>
    </source>
</reference>
<keyword evidence="3" id="KW-1185">Reference proteome</keyword>
<sequence length="265" mass="31315">MIHNVEIRKVNTYKELKNLAKLRKALWPDDGEVALDHMKFIAAHGGIILGAYVKDQCVGYLYSFPGYQQKQVYLILQNIGVRSDYRQQKIGEALMKRLQLEALELGYDEIIWTFEPLESINAHLYLHKMGAVVTEYLINCYENNQSKLPIDRFLAHWNITHTQSSHLAEQLDTSINHTYMIDHKNRTQDQLEPEILNKSTYVLIPIPSNFSTIRSNKETHSWRFFTRSIFHQLLHLNWEVFDLLKNRFSDESIYYYVARKTEDYL</sequence>
<feature type="domain" description="N-acetyltransferase" evidence="1">
    <location>
        <begin position="5"/>
        <end position="155"/>
    </location>
</feature>
<dbReference type="SUPFAM" id="SSF55729">
    <property type="entry name" value="Acyl-CoA N-acyltransferases (Nat)"/>
    <property type="match status" value="1"/>
</dbReference>
<evidence type="ECO:0000313" key="3">
    <source>
        <dbReference type="Proteomes" id="UP000184476"/>
    </source>
</evidence>
<protein>
    <submittedName>
        <fullName evidence="2">Predicted acetyltransferase, GNAT superfamily</fullName>
    </submittedName>
</protein>
<dbReference type="CDD" id="cd04301">
    <property type="entry name" value="NAT_SF"/>
    <property type="match status" value="1"/>
</dbReference>
<keyword evidence="2" id="KW-0808">Transferase</keyword>
<dbReference type="Proteomes" id="UP000184476">
    <property type="component" value="Unassembled WGS sequence"/>
</dbReference>
<dbReference type="STRING" id="112248.SAMN05444392_101849"/>
<dbReference type="GO" id="GO:0016747">
    <property type="term" value="F:acyltransferase activity, transferring groups other than amino-acyl groups"/>
    <property type="evidence" value="ECO:0007669"/>
    <property type="project" value="InterPro"/>
</dbReference>
<accession>A0A1M4U7I9</accession>
<gene>
    <name evidence="2" type="ORF">SAMN05444392_101849</name>
</gene>
<proteinExistence type="predicted"/>
<dbReference type="PANTHER" id="PTHR41700">
    <property type="entry name" value="GCN5-RELATED N-ACETYLTRANSFERASE"/>
    <property type="match status" value="1"/>
</dbReference>
<dbReference type="PROSITE" id="PS51186">
    <property type="entry name" value="GNAT"/>
    <property type="match status" value="1"/>
</dbReference>
<dbReference type="OrthoDB" id="9797990at2"/>
<dbReference type="RefSeq" id="WP_073152410.1">
    <property type="nucleotide sequence ID" value="NZ_FQVL01000001.1"/>
</dbReference>
<dbReference type="InterPro" id="IPR000182">
    <property type="entry name" value="GNAT_dom"/>
</dbReference>
<dbReference type="Pfam" id="PF00583">
    <property type="entry name" value="Acetyltransf_1"/>
    <property type="match status" value="1"/>
</dbReference>
<dbReference type="PANTHER" id="PTHR41700:SF1">
    <property type="entry name" value="N-ACETYLTRANSFERASE DOMAIN-CONTAINING PROTEIN"/>
    <property type="match status" value="1"/>
</dbReference>
<name>A0A1M4U7I9_9BACL</name>
<dbReference type="InterPro" id="IPR016181">
    <property type="entry name" value="Acyl_CoA_acyltransferase"/>
</dbReference>
<dbReference type="Gene3D" id="3.40.630.30">
    <property type="match status" value="1"/>
</dbReference>